<dbReference type="PANTHER" id="PTHR43499">
    <property type="entry name" value="ABC TRANSPORTER I FAMILY MEMBER 1"/>
    <property type="match status" value="1"/>
</dbReference>
<name>A0A506UE50_9HYPH</name>
<sequence length="227" mass="24083">MSQKIEIKRLSARRGGVCVLNDLSVSVEEGHALIVRGANGAGKSTLLRVIAGLLRAAAGSCLFHDSQTGDSLPLTLVSHYLGHLDGMNRALTVRDNLSFWRDFLMSGEDAIRGAGPGMAIEAAARAVGLDAVLDLPFGYLSQGQKRRIAFARLLVVRRPVWLLDEPTTALDQAARGMLTALMAAHLGNGGMIVAATHEPLALEPAAVLELVRPAADEDDPFLAGMEI</sequence>
<dbReference type="GO" id="GO:0005524">
    <property type="term" value="F:ATP binding"/>
    <property type="evidence" value="ECO:0007669"/>
    <property type="project" value="UniProtKB-KW"/>
</dbReference>
<dbReference type="GO" id="GO:0022857">
    <property type="term" value="F:transmembrane transporter activity"/>
    <property type="evidence" value="ECO:0007669"/>
    <property type="project" value="InterPro"/>
</dbReference>
<dbReference type="AlphaFoldDB" id="A0A506UE50"/>
<evidence type="ECO:0000256" key="4">
    <source>
        <dbReference type="ARBA" id="ARBA00022748"/>
    </source>
</evidence>
<dbReference type="EMBL" id="VHLG01000004">
    <property type="protein sequence ID" value="TPW30969.1"/>
    <property type="molecule type" value="Genomic_DNA"/>
</dbReference>
<dbReference type="GO" id="GO:0016887">
    <property type="term" value="F:ATP hydrolysis activity"/>
    <property type="evidence" value="ECO:0007669"/>
    <property type="project" value="InterPro"/>
</dbReference>
<evidence type="ECO:0000256" key="5">
    <source>
        <dbReference type="ARBA" id="ARBA00022840"/>
    </source>
</evidence>
<keyword evidence="7" id="KW-0472">Membrane</keyword>
<dbReference type="Proteomes" id="UP000318801">
    <property type="component" value="Unassembled WGS sequence"/>
</dbReference>
<evidence type="ECO:0000313" key="10">
    <source>
        <dbReference type="Proteomes" id="UP000318801"/>
    </source>
</evidence>
<keyword evidence="3" id="KW-0547">Nucleotide-binding</keyword>
<reference evidence="9 10" key="1">
    <citation type="submission" date="2019-06" db="EMBL/GenBank/DDBJ databases">
        <authorList>
            <person name="Li M."/>
        </authorList>
    </citation>
    <scope>NUCLEOTIDE SEQUENCE [LARGE SCALE GENOMIC DNA]</scope>
    <source>
        <strain evidence="9 10">BGMRC2036</strain>
    </source>
</reference>
<keyword evidence="10" id="KW-1185">Reference proteome</keyword>
<dbReference type="InterPro" id="IPR005895">
    <property type="entry name" value="ABC_transptr_haem_export_CcmA"/>
</dbReference>
<evidence type="ECO:0000256" key="3">
    <source>
        <dbReference type="ARBA" id="ARBA00022741"/>
    </source>
</evidence>
<evidence type="ECO:0000313" key="9">
    <source>
        <dbReference type="EMBL" id="TPW30969.1"/>
    </source>
</evidence>
<keyword evidence="6" id="KW-1278">Translocase</keyword>
<evidence type="ECO:0000256" key="6">
    <source>
        <dbReference type="ARBA" id="ARBA00022967"/>
    </source>
</evidence>
<feature type="domain" description="ABC transporter" evidence="8">
    <location>
        <begin position="5"/>
        <end position="227"/>
    </location>
</feature>
<organism evidence="9 10">
    <name type="scientific">Martelella alba</name>
    <dbReference type="NCBI Taxonomy" id="2590451"/>
    <lineage>
        <taxon>Bacteria</taxon>
        <taxon>Pseudomonadati</taxon>
        <taxon>Pseudomonadota</taxon>
        <taxon>Alphaproteobacteria</taxon>
        <taxon>Hyphomicrobiales</taxon>
        <taxon>Aurantimonadaceae</taxon>
        <taxon>Martelella</taxon>
    </lineage>
</organism>
<dbReference type="OrthoDB" id="9800654at2"/>
<protein>
    <submittedName>
        <fullName evidence="9">Heme ABC exporter ATP-binding protein CcmA</fullName>
    </submittedName>
</protein>
<comment type="caution">
    <text evidence="9">The sequence shown here is derived from an EMBL/GenBank/DDBJ whole genome shotgun (WGS) entry which is preliminary data.</text>
</comment>
<comment type="similarity">
    <text evidence="1">Belongs to the ABC transporter superfamily.</text>
</comment>
<evidence type="ECO:0000256" key="1">
    <source>
        <dbReference type="ARBA" id="ARBA00005417"/>
    </source>
</evidence>
<dbReference type="GO" id="GO:0017004">
    <property type="term" value="P:cytochrome complex assembly"/>
    <property type="evidence" value="ECO:0007669"/>
    <property type="project" value="UniProtKB-KW"/>
</dbReference>
<evidence type="ECO:0000259" key="8">
    <source>
        <dbReference type="PROSITE" id="PS50893"/>
    </source>
</evidence>
<keyword evidence="4" id="KW-0201">Cytochrome c-type biogenesis</keyword>
<dbReference type="PANTHER" id="PTHR43499:SF1">
    <property type="entry name" value="ABC TRANSPORTER I FAMILY MEMBER 1"/>
    <property type="match status" value="1"/>
</dbReference>
<dbReference type="InterPro" id="IPR003593">
    <property type="entry name" value="AAA+_ATPase"/>
</dbReference>
<dbReference type="Gene3D" id="3.40.50.300">
    <property type="entry name" value="P-loop containing nucleotide triphosphate hydrolases"/>
    <property type="match status" value="1"/>
</dbReference>
<proteinExistence type="inferred from homology"/>
<keyword evidence="2" id="KW-0813">Transport</keyword>
<dbReference type="NCBIfam" id="TIGR01189">
    <property type="entry name" value="ccmA"/>
    <property type="match status" value="1"/>
</dbReference>
<gene>
    <name evidence="9" type="primary">ccmA</name>
    <name evidence="9" type="ORF">FJU08_09930</name>
</gene>
<evidence type="ECO:0000256" key="7">
    <source>
        <dbReference type="ARBA" id="ARBA00023136"/>
    </source>
</evidence>
<dbReference type="SMART" id="SM00382">
    <property type="entry name" value="AAA"/>
    <property type="match status" value="1"/>
</dbReference>
<dbReference type="SUPFAM" id="SSF52540">
    <property type="entry name" value="P-loop containing nucleoside triphosphate hydrolases"/>
    <property type="match status" value="1"/>
</dbReference>
<dbReference type="InterPro" id="IPR017871">
    <property type="entry name" value="ABC_transporter-like_CS"/>
</dbReference>
<dbReference type="Pfam" id="PF00005">
    <property type="entry name" value="ABC_tran"/>
    <property type="match status" value="1"/>
</dbReference>
<dbReference type="InterPro" id="IPR003439">
    <property type="entry name" value="ABC_transporter-like_ATP-bd"/>
</dbReference>
<evidence type="ECO:0000256" key="2">
    <source>
        <dbReference type="ARBA" id="ARBA00022448"/>
    </source>
</evidence>
<dbReference type="PROSITE" id="PS00211">
    <property type="entry name" value="ABC_TRANSPORTER_1"/>
    <property type="match status" value="1"/>
</dbReference>
<keyword evidence="5 9" id="KW-0067">ATP-binding</keyword>
<accession>A0A506UE50</accession>
<dbReference type="InterPro" id="IPR027417">
    <property type="entry name" value="P-loop_NTPase"/>
</dbReference>
<dbReference type="PROSITE" id="PS50893">
    <property type="entry name" value="ABC_TRANSPORTER_2"/>
    <property type="match status" value="1"/>
</dbReference>